<evidence type="ECO:0000313" key="23">
    <source>
        <dbReference type="EMBL" id="KAB2933264.1"/>
    </source>
</evidence>
<dbReference type="PROSITE" id="PS51171">
    <property type="entry name" value="PREPHENATE_DEHYDR_3"/>
    <property type="match status" value="1"/>
</dbReference>
<accession>A0A833H2D5</accession>
<evidence type="ECO:0000256" key="14">
    <source>
        <dbReference type="ARBA" id="ARBA00023239"/>
    </source>
</evidence>
<comment type="catalytic activity">
    <reaction evidence="1">
        <text>chorismate = prephenate</text>
        <dbReference type="Rhea" id="RHEA:13897"/>
        <dbReference type="ChEBI" id="CHEBI:29748"/>
        <dbReference type="ChEBI" id="CHEBI:29934"/>
        <dbReference type="EC" id="5.4.99.5"/>
    </reaction>
</comment>
<comment type="subcellular location">
    <subcellularLocation>
        <location evidence="3">Cytoplasm</location>
    </subcellularLocation>
</comment>
<dbReference type="InterPro" id="IPR045865">
    <property type="entry name" value="ACT-like_dom_sf"/>
</dbReference>
<dbReference type="UniPathway" id="UPA00120">
    <property type="reaction ID" value="UER00203"/>
</dbReference>
<evidence type="ECO:0000256" key="9">
    <source>
        <dbReference type="ARBA" id="ARBA00022490"/>
    </source>
</evidence>
<keyword evidence="10" id="KW-0028">Amino-acid biosynthesis</keyword>
<dbReference type="EC" id="4.2.1.51" evidence="7"/>
<dbReference type="CDD" id="cd04905">
    <property type="entry name" value="ACT_CM-PDT"/>
    <property type="match status" value="1"/>
</dbReference>
<evidence type="ECO:0000256" key="11">
    <source>
        <dbReference type="ARBA" id="ARBA00023141"/>
    </source>
</evidence>
<dbReference type="GO" id="GO:0009094">
    <property type="term" value="P:L-phenylalanine biosynthetic process"/>
    <property type="evidence" value="ECO:0007669"/>
    <property type="project" value="UniProtKB-UniPathway"/>
</dbReference>
<feature type="domain" description="ACT" evidence="22">
    <location>
        <begin position="288"/>
        <end position="365"/>
    </location>
</feature>
<evidence type="ECO:0000256" key="13">
    <source>
        <dbReference type="ARBA" id="ARBA00023235"/>
    </source>
</evidence>
<proteinExistence type="predicted"/>
<feature type="site" description="Essential for prephenate dehydratase activity" evidence="19">
    <location>
        <position position="269"/>
    </location>
</feature>
<dbReference type="GO" id="GO:0046417">
    <property type="term" value="P:chorismate metabolic process"/>
    <property type="evidence" value="ECO:0007669"/>
    <property type="project" value="InterPro"/>
</dbReference>
<dbReference type="PANTHER" id="PTHR21022:SF19">
    <property type="entry name" value="PREPHENATE DEHYDRATASE-RELATED"/>
    <property type="match status" value="1"/>
</dbReference>
<dbReference type="InterPro" id="IPR001086">
    <property type="entry name" value="Preph_deHydtase"/>
</dbReference>
<dbReference type="PROSITE" id="PS00857">
    <property type="entry name" value="PREPHENATE_DEHYDR_1"/>
    <property type="match status" value="1"/>
</dbReference>
<organism evidence="23 24">
    <name type="scientific">Leptonema illini</name>
    <dbReference type="NCBI Taxonomy" id="183"/>
    <lineage>
        <taxon>Bacteria</taxon>
        <taxon>Pseudomonadati</taxon>
        <taxon>Spirochaetota</taxon>
        <taxon>Spirochaetia</taxon>
        <taxon>Leptospirales</taxon>
        <taxon>Leptospiraceae</taxon>
        <taxon>Leptonema</taxon>
    </lineage>
</organism>
<dbReference type="EC" id="5.4.99.5" evidence="6"/>
<dbReference type="SUPFAM" id="SSF48600">
    <property type="entry name" value="Chorismate mutase II"/>
    <property type="match status" value="1"/>
</dbReference>
<dbReference type="InterPro" id="IPR018528">
    <property type="entry name" value="Preph_deHydtase_CS"/>
</dbReference>
<evidence type="ECO:0000256" key="1">
    <source>
        <dbReference type="ARBA" id="ARBA00000824"/>
    </source>
</evidence>
<evidence type="ECO:0000256" key="3">
    <source>
        <dbReference type="ARBA" id="ARBA00004496"/>
    </source>
</evidence>
<comment type="function">
    <text evidence="2">Catalyzes the Claisen rearrangement of chorismate to prephenate and the decarboxylation/dehydration of prephenate to phenylpyruvate.</text>
</comment>
<dbReference type="PROSITE" id="PS51168">
    <property type="entry name" value="CHORISMATE_MUT_2"/>
    <property type="match status" value="1"/>
</dbReference>
<dbReference type="PIRSF" id="PIRSF001500">
    <property type="entry name" value="Chor_mut_pdt_Ppr"/>
    <property type="match status" value="1"/>
</dbReference>
<reference evidence="23 24" key="1">
    <citation type="submission" date="2019-10" db="EMBL/GenBank/DDBJ databases">
        <title>Extracellular Electron Transfer in a Candidatus Methanoperedens spp. Enrichment Culture.</title>
        <authorList>
            <person name="Berger S."/>
            <person name="Rangel Shaw D."/>
            <person name="Berben T."/>
            <person name="In 'T Zandt M."/>
            <person name="Frank J."/>
            <person name="Reimann J."/>
            <person name="Jetten M.S.M."/>
            <person name="Welte C.U."/>
        </authorList>
    </citation>
    <scope>NUCLEOTIDE SEQUENCE [LARGE SCALE GENOMIC DNA]</scope>
    <source>
        <strain evidence="23">SB12</strain>
    </source>
</reference>
<dbReference type="InterPro" id="IPR036979">
    <property type="entry name" value="CM_dom_sf"/>
</dbReference>
<dbReference type="Proteomes" id="UP000460298">
    <property type="component" value="Unassembled WGS sequence"/>
</dbReference>
<dbReference type="GO" id="GO:0004106">
    <property type="term" value="F:chorismate mutase activity"/>
    <property type="evidence" value="ECO:0007669"/>
    <property type="project" value="UniProtKB-EC"/>
</dbReference>
<dbReference type="SMART" id="SM00830">
    <property type="entry name" value="CM_2"/>
    <property type="match status" value="1"/>
</dbReference>
<keyword evidence="12" id="KW-0584">Phenylalanine biosynthesis</keyword>
<dbReference type="GO" id="GO:0005737">
    <property type="term" value="C:cytoplasm"/>
    <property type="evidence" value="ECO:0007669"/>
    <property type="project" value="UniProtKB-SubCell"/>
</dbReference>
<dbReference type="Gene3D" id="3.40.190.10">
    <property type="entry name" value="Periplasmic binding protein-like II"/>
    <property type="match status" value="2"/>
</dbReference>
<gene>
    <name evidence="23" type="primary">pheA</name>
    <name evidence="23" type="ORF">F9K24_07910</name>
</gene>
<dbReference type="UniPathway" id="UPA00121">
    <property type="reaction ID" value="UER00345"/>
</dbReference>
<dbReference type="NCBIfam" id="NF008865">
    <property type="entry name" value="PRK11898.1"/>
    <property type="match status" value="1"/>
</dbReference>
<dbReference type="CDD" id="cd13630">
    <property type="entry name" value="PBP2_PDT_1"/>
    <property type="match status" value="1"/>
</dbReference>
<dbReference type="PANTHER" id="PTHR21022">
    <property type="entry name" value="PREPHENATE DEHYDRATASE P PROTEIN"/>
    <property type="match status" value="1"/>
</dbReference>
<evidence type="ECO:0000256" key="6">
    <source>
        <dbReference type="ARBA" id="ARBA00012404"/>
    </source>
</evidence>
<keyword evidence="14 23" id="KW-0456">Lyase</keyword>
<evidence type="ECO:0000256" key="5">
    <source>
        <dbReference type="ARBA" id="ARBA00004817"/>
    </source>
</evidence>
<evidence type="ECO:0000256" key="17">
    <source>
        <dbReference type="ARBA" id="ARBA00031520"/>
    </source>
</evidence>
<comment type="pathway">
    <text evidence="4">Amino-acid biosynthesis; L-phenylalanine biosynthesis; phenylpyruvate from prephenate: step 1/1.</text>
</comment>
<evidence type="ECO:0000313" key="24">
    <source>
        <dbReference type="Proteomes" id="UP000460298"/>
    </source>
</evidence>
<feature type="domain" description="Chorismate mutase" evidence="20">
    <location>
        <begin position="1"/>
        <end position="97"/>
    </location>
</feature>
<keyword evidence="15" id="KW-0511">Multifunctional enzyme</keyword>
<dbReference type="SUPFAM" id="SSF55021">
    <property type="entry name" value="ACT-like"/>
    <property type="match status" value="1"/>
</dbReference>
<evidence type="ECO:0000256" key="7">
    <source>
        <dbReference type="ARBA" id="ARBA00013147"/>
    </source>
</evidence>
<comment type="caution">
    <text evidence="23">The sequence shown here is derived from an EMBL/GenBank/DDBJ whole genome shotgun (WGS) entry which is preliminary data.</text>
</comment>
<dbReference type="InterPro" id="IPR008242">
    <property type="entry name" value="Chor_mutase/pphenate_deHydtase"/>
</dbReference>
<protein>
    <recommendedName>
        <fullName evidence="8">Bifunctional chorismate mutase/prephenate dehydratase</fullName>
        <ecNumber evidence="7">4.2.1.51</ecNumber>
        <ecNumber evidence="6">5.4.99.5</ecNumber>
    </recommendedName>
    <alternativeName>
        <fullName evidence="17">Chorismate mutase-prephenate dehydratase</fullName>
    </alternativeName>
    <alternativeName>
        <fullName evidence="16">p-protein</fullName>
    </alternativeName>
</protein>
<evidence type="ECO:0000256" key="10">
    <source>
        <dbReference type="ARBA" id="ARBA00022605"/>
    </source>
</evidence>
<dbReference type="PROSITE" id="PS51671">
    <property type="entry name" value="ACT"/>
    <property type="match status" value="1"/>
</dbReference>
<evidence type="ECO:0000256" key="8">
    <source>
        <dbReference type="ARBA" id="ARBA00014401"/>
    </source>
</evidence>
<dbReference type="FunFam" id="3.30.70.260:FF:000012">
    <property type="entry name" value="Prephenate dehydratase"/>
    <property type="match status" value="1"/>
</dbReference>
<evidence type="ECO:0000256" key="18">
    <source>
        <dbReference type="ARBA" id="ARBA00047848"/>
    </source>
</evidence>
<evidence type="ECO:0000256" key="12">
    <source>
        <dbReference type="ARBA" id="ARBA00023222"/>
    </source>
</evidence>
<dbReference type="InterPro" id="IPR002701">
    <property type="entry name" value="CM_II_prokaryot"/>
</dbReference>
<sequence length="370" mass="41997">MKDLSYYRQEIDGLDRDIVRMILRRADLAHEIGRVKRDRNETVYRPDREKEVYQNVQAIAESYYQEKPDSTRFPSEALQSIYRELMSGTIYLEGGPIVAYMGPEGSFSHMATVQRFGSSVRSLPLPTITDVFRTLEAGGEATFGMVPVDNTTGGSVMTTLDAFLESGLKIYAEHFSRIQQHLLYHDEIALDDIRRIYSIRIGQEQCRDWLAAHLNLREVEFVETNSTAAAARLAAERKDGAAIGSNLAAELYNLRIIARSIQDSTNNITRFWVIGNEQCKPTGDDKTSVIVGVHDRPGSLFSILDPFHMAGINLTKIESRITRRNYGEYNFYIDFQGHFEDPHIADILRKLEERSSFLKILGSYPAAKVL</sequence>
<dbReference type="AlphaFoldDB" id="A0A833H2D5"/>
<keyword evidence="9" id="KW-0963">Cytoplasm</keyword>
<keyword evidence="13" id="KW-0413">Isomerase</keyword>
<evidence type="ECO:0000259" key="20">
    <source>
        <dbReference type="PROSITE" id="PS51168"/>
    </source>
</evidence>
<evidence type="ECO:0000256" key="4">
    <source>
        <dbReference type="ARBA" id="ARBA00004741"/>
    </source>
</evidence>
<dbReference type="EMBL" id="WBUI01000006">
    <property type="protein sequence ID" value="KAB2933264.1"/>
    <property type="molecule type" value="Genomic_DNA"/>
</dbReference>
<comment type="pathway">
    <text evidence="5">Metabolic intermediate biosynthesis; prephenate biosynthesis; prephenate from chorismate: step 1/1.</text>
</comment>
<dbReference type="Gene3D" id="3.30.70.260">
    <property type="match status" value="1"/>
</dbReference>
<evidence type="ECO:0000256" key="16">
    <source>
        <dbReference type="ARBA" id="ARBA00031175"/>
    </source>
</evidence>
<evidence type="ECO:0000256" key="15">
    <source>
        <dbReference type="ARBA" id="ARBA00023268"/>
    </source>
</evidence>
<dbReference type="InterPro" id="IPR002912">
    <property type="entry name" value="ACT_dom"/>
</dbReference>
<dbReference type="Pfam" id="PF01842">
    <property type="entry name" value="ACT"/>
    <property type="match status" value="1"/>
</dbReference>
<name>A0A833H2D5_9LEPT</name>
<evidence type="ECO:0000256" key="19">
    <source>
        <dbReference type="PIRSR" id="PIRSR001500-2"/>
    </source>
</evidence>
<feature type="domain" description="Prephenate dehydratase" evidence="21">
    <location>
        <begin position="97"/>
        <end position="276"/>
    </location>
</feature>
<evidence type="ECO:0000259" key="22">
    <source>
        <dbReference type="PROSITE" id="PS51671"/>
    </source>
</evidence>
<dbReference type="Gene3D" id="1.20.59.10">
    <property type="entry name" value="Chorismate mutase"/>
    <property type="match status" value="1"/>
</dbReference>
<dbReference type="Pfam" id="PF01817">
    <property type="entry name" value="CM_2"/>
    <property type="match status" value="1"/>
</dbReference>
<dbReference type="Pfam" id="PF00800">
    <property type="entry name" value="PDT"/>
    <property type="match status" value="1"/>
</dbReference>
<evidence type="ECO:0000259" key="21">
    <source>
        <dbReference type="PROSITE" id="PS51171"/>
    </source>
</evidence>
<comment type="catalytic activity">
    <reaction evidence="18">
        <text>prephenate + H(+) = 3-phenylpyruvate + CO2 + H2O</text>
        <dbReference type="Rhea" id="RHEA:21648"/>
        <dbReference type="ChEBI" id="CHEBI:15377"/>
        <dbReference type="ChEBI" id="CHEBI:15378"/>
        <dbReference type="ChEBI" id="CHEBI:16526"/>
        <dbReference type="ChEBI" id="CHEBI:18005"/>
        <dbReference type="ChEBI" id="CHEBI:29934"/>
        <dbReference type="EC" id="4.2.1.51"/>
    </reaction>
</comment>
<evidence type="ECO:0000256" key="2">
    <source>
        <dbReference type="ARBA" id="ARBA00002364"/>
    </source>
</evidence>
<dbReference type="SUPFAM" id="SSF53850">
    <property type="entry name" value="Periplasmic binding protein-like II"/>
    <property type="match status" value="1"/>
</dbReference>
<dbReference type="InterPro" id="IPR036263">
    <property type="entry name" value="Chorismate_II_sf"/>
</dbReference>
<keyword evidence="11" id="KW-0057">Aromatic amino acid biosynthesis</keyword>
<dbReference type="GO" id="GO:0004664">
    <property type="term" value="F:prephenate dehydratase activity"/>
    <property type="evidence" value="ECO:0007669"/>
    <property type="project" value="UniProtKB-EC"/>
</dbReference>